<protein>
    <submittedName>
        <fullName evidence="5">AraC family transcriptional regulator</fullName>
    </submittedName>
</protein>
<dbReference type="InterPro" id="IPR018060">
    <property type="entry name" value="HTH_AraC"/>
</dbReference>
<dbReference type="PANTHER" id="PTHR47894:SF4">
    <property type="entry name" value="HTH-TYPE TRANSCRIPTIONAL REGULATOR GADX"/>
    <property type="match status" value="1"/>
</dbReference>
<keyword evidence="2" id="KW-0238">DNA-binding</keyword>
<accession>A0A975PB88</accession>
<evidence type="ECO:0000256" key="3">
    <source>
        <dbReference type="ARBA" id="ARBA00023163"/>
    </source>
</evidence>
<evidence type="ECO:0000256" key="1">
    <source>
        <dbReference type="ARBA" id="ARBA00023015"/>
    </source>
</evidence>
<dbReference type="EMBL" id="CP076363">
    <property type="protein sequence ID" value="QWK92787.1"/>
    <property type="molecule type" value="Genomic_DNA"/>
</dbReference>
<dbReference type="Pfam" id="PF12833">
    <property type="entry name" value="HTH_18"/>
    <property type="match status" value="1"/>
</dbReference>
<evidence type="ECO:0000313" key="6">
    <source>
        <dbReference type="Proteomes" id="UP000679352"/>
    </source>
</evidence>
<dbReference type="Pfam" id="PF12625">
    <property type="entry name" value="Arabinose_bd"/>
    <property type="match status" value="1"/>
</dbReference>
<organism evidence="5 6">
    <name type="scientific">Gemmobacter fulvus</name>
    <dbReference type="NCBI Taxonomy" id="2840474"/>
    <lineage>
        <taxon>Bacteria</taxon>
        <taxon>Pseudomonadati</taxon>
        <taxon>Pseudomonadota</taxon>
        <taxon>Alphaproteobacteria</taxon>
        <taxon>Rhodobacterales</taxon>
        <taxon>Paracoccaceae</taxon>
        <taxon>Gemmobacter</taxon>
    </lineage>
</organism>
<dbReference type="SMART" id="SM00342">
    <property type="entry name" value="HTH_ARAC"/>
    <property type="match status" value="1"/>
</dbReference>
<sequence>MGQIGIDPNIASDPYALIPLAQYVEHFERAALVLSNPNLGLQVAMRLRPADLGPVGVLFSISPSIRVGMTRLSEDAAILQDGTHSSLFEVGGDLVWTYRLADSTIWPRRQDAEFSLASVCQLIRQSFSSGWAPIEVHLEHGEMAEPSLLQKVFRAPVLFHQSANRLIMSRDDAMRRHRPEDAGLAAILTRHIADLARQHHHEPSLVDRVRRIISLTLGQRPVTLDSVAEELRMSPRSLQRFLSEEGSSLRALVQEHRIETARMLLEKTDMPLSQVALALGYADGTVFWRAYRSWTGQEPSASRRPGGA</sequence>
<geneLocation type="plasmid" evidence="5 6">
    <name>p2</name>
</geneLocation>
<dbReference type="InterPro" id="IPR009057">
    <property type="entry name" value="Homeodomain-like_sf"/>
</dbReference>
<feature type="domain" description="HTH araC/xylS-type" evidence="4">
    <location>
        <begin position="207"/>
        <end position="305"/>
    </location>
</feature>
<dbReference type="Gene3D" id="1.10.10.60">
    <property type="entry name" value="Homeodomain-like"/>
    <property type="match status" value="1"/>
</dbReference>
<dbReference type="KEGG" id="gfu:KM031_19275"/>
<dbReference type="PROSITE" id="PS01124">
    <property type="entry name" value="HTH_ARAC_FAMILY_2"/>
    <property type="match status" value="1"/>
</dbReference>
<keyword evidence="5" id="KW-0614">Plasmid</keyword>
<keyword evidence="1" id="KW-0805">Transcription regulation</keyword>
<dbReference type="GO" id="GO:0005829">
    <property type="term" value="C:cytosol"/>
    <property type="evidence" value="ECO:0007669"/>
    <property type="project" value="TreeGrafter"/>
</dbReference>
<evidence type="ECO:0000256" key="2">
    <source>
        <dbReference type="ARBA" id="ARBA00023125"/>
    </source>
</evidence>
<dbReference type="PANTHER" id="PTHR47894">
    <property type="entry name" value="HTH-TYPE TRANSCRIPTIONAL REGULATOR GADX"/>
    <property type="match status" value="1"/>
</dbReference>
<keyword evidence="3" id="KW-0804">Transcription</keyword>
<proteinExistence type="predicted"/>
<keyword evidence="6" id="KW-1185">Reference proteome</keyword>
<dbReference type="GO" id="GO:0003700">
    <property type="term" value="F:DNA-binding transcription factor activity"/>
    <property type="evidence" value="ECO:0007669"/>
    <property type="project" value="InterPro"/>
</dbReference>
<reference evidence="5" key="1">
    <citation type="submission" date="2021-06" db="EMBL/GenBank/DDBJ databases">
        <authorList>
            <person name="Lee C.-S."/>
            <person name="Jin L."/>
        </authorList>
    </citation>
    <scope>NUCLEOTIDE SEQUENCE</scope>
    <source>
        <strain evidence="5">Con5</strain>
        <plasmid evidence="5">p2</plasmid>
    </source>
</reference>
<gene>
    <name evidence="5" type="ORF">KM031_19275</name>
</gene>
<dbReference type="AlphaFoldDB" id="A0A975PB88"/>
<evidence type="ECO:0000313" key="5">
    <source>
        <dbReference type="EMBL" id="QWK92787.1"/>
    </source>
</evidence>
<dbReference type="SUPFAM" id="SSF46689">
    <property type="entry name" value="Homeodomain-like"/>
    <property type="match status" value="1"/>
</dbReference>
<dbReference type="GO" id="GO:0000976">
    <property type="term" value="F:transcription cis-regulatory region binding"/>
    <property type="evidence" value="ECO:0007669"/>
    <property type="project" value="TreeGrafter"/>
</dbReference>
<dbReference type="Proteomes" id="UP000679352">
    <property type="component" value="Plasmid p2"/>
</dbReference>
<name>A0A975PB88_9RHOB</name>
<dbReference type="InterPro" id="IPR032687">
    <property type="entry name" value="AraC-type_N"/>
</dbReference>
<evidence type="ECO:0000259" key="4">
    <source>
        <dbReference type="PROSITE" id="PS01124"/>
    </source>
</evidence>